<dbReference type="RefSeq" id="WP_166862586.1">
    <property type="nucleotide sequence ID" value="NZ_JAAQOM010000016.1"/>
</dbReference>
<evidence type="ECO:0008006" key="3">
    <source>
        <dbReference type="Google" id="ProtNLM"/>
    </source>
</evidence>
<proteinExistence type="predicted"/>
<keyword evidence="2" id="KW-1185">Reference proteome</keyword>
<sequence>MDAAFESALDLTGSALLRVFGTAALRRHLLPVQFLAEQLDIHVHSEAKSDASEIDRINETLIAAKHSSWNELIHAYHQVLLDSPLAPRSIRMYLATAAAFCAHADVGMNAWSHGALERYLNDKPGAKNNLSRFVSFCKSSRGWDVQMPAKGAAVQPLPDPVRSARTLRELLQKVEATGLQNAPRDVLGAILSVSLGLPKSTVMSSTADFQVTPDTVTFCRGSEKILIPNELEPYARRFAEMTIK</sequence>
<evidence type="ECO:0000313" key="1">
    <source>
        <dbReference type="EMBL" id="NIA56721.1"/>
    </source>
</evidence>
<accession>A0ABX0PGZ6</accession>
<organism evidence="1 2">
    <name type="scientific">Telluria antibiotica</name>
    <dbReference type="NCBI Taxonomy" id="2717319"/>
    <lineage>
        <taxon>Bacteria</taxon>
        <taxon>Pseudomonadati</taxon>
        <taxon>Pseudomonadota</taxon>
        <taxon>Betaproteobacteria</taxon>
        <taxon>Burkholderiales</taxon>
        <taxon>Oxalobacteraceae</taxon>
        <taxon>Telluria group</taxon>
        <taxon>Telluria</taxon>
    </lineage>
</organism>
<reference evidence="1 2" key="1">
    <citation type="submission" date="2020-03" db="EMBL/GenBank/DDBJ databases">
        <title>Genome sequence of strain Massilia sp. TW-1.</title>
        <authorList>
            <person name="Chaudhary D.K."/>
        </authorList>
    </citation>
    <scope>NUCLEOTIDE SEQUENCE [LARGE SCALE GENOMIC DNA]</scope>
    <source>
        <strain evidence="1 2">TW-1</strain>
    </source>
</reference>
<dbReference type="EMBL" id="JAAQOM010000016">
    <property type="protein sequence ID" value="NIA56721.1"/>
    <property type="molecule type" value="Genomic_DNA"/>
</dbReference>
<gene>
    <name evidence="1" type="ORF">HAV22_24160</name>
</gene>
<evidence type="ECO:0000313" key="2">
    <source>
        <dbReference type="Proteomes" id="UP000716322"/>
    </source>
</evidence>
<protein>
    <recommendedName>
        <fullName evidence="3">Integrase</fullName>
    </recommendedName>
</protein>
<name>A0ABX0PGZ6_9BURK</name>
<comment type="caution">
    <text evidence="1">The sequence shown here is derived from an EMBL/GenBank/DDBJ whole genome shotgun (WGS) entry which is preliminary data.</text>
</comment>
<dbReference type="Proteomes" id="UP000716322">
    <property type="component" value="Unassembled WGS sequence"/>
</dbReference>